<evidence type="ECO:0008006" key="5">
    <source>
        <dbReference type="Google" id="ProtNLM"/>
    </source>
</evidence>
<gene>
    <name evidence="2" type="ORF">LS77_003060</name>
    <name evidence="1" type="ORF">XJ32_04505</name>
</gene>
<dbReference type="EMBL" id="JRPH02000007">
    <property type="protein sequence ID" value="TLE05464.1"/>
    <property type="molecule type" value="Genomic_DNA"/>
</dbReference>
<reference evidence="1 4" key="2">
    <citation type="submission" date="2017-02" db="EMBL/GenBank/DDBJ databases">
        <title>Whole genome sequencing of Helicobacter bilis strain AAQJH.</title>
        <authorList>
            <person name="Conlan S."/>
            <person name="Thomas P.J."/>
            <person name="Mullikin J."/>
            <person name="Palmore T.N."/>
            <person name="Frank K.M."/>
            <person name="Segre J.A."/>
        </authorList>
    </citation>
    <scope>NUCLEOTIDE SEQUENCE [LARGE SCALE GENOMIC DNA]</scope>
    <source>
        <strain evidence="1 4">AAQJH</strain>
    </source>
</reference>
<dbReference type="AlphaFoldDB" id="A0A1Q2LHF4"/>
<name>A0A1Q2LHF4_9HELI</name>
<dbReference type="RefSeq" id="WP_004086370.1">
    <property type="nucleotide sequence ID" value="NZ_CABKOK010000001.1"/>
</dbReference>
<dbReference type="GeneID" id="60656413"/>
<dbReference type="KEGG" id="hbl:XJ32_04505"/>
<evidence type="ECO:0000313" key="3">
    <source>
        <dbReference type="Proteomes" id="UP000029870"/>
    </source>
</evidence>
<accession>A0A1Q2LHF4</accession>
<dbReference type="STRING" id="37372.XJ32_04505"/>
<reference evidence="2" key="3">
    <citation type="submission" date="2018-04" db="EMBL/GenBank/DDBJ databases">
        <authorList>
            <person name="Sheh A."/>
            <person name="Shen Z."/>
            <person name="Mannion A.J."/>
            <person name="Fox J.G."/>
        </authorList>
    </citation>
    <scope>NUCLEOTIDE SEQUENCE</scope>
    <source>
        <strain evidence="2">Missouri</strain>
    </source>
</reference>
<reference evidence="2 3" key="1">
    <citation type="journal article" date="2014" name="Genome Announc.">
        <title>Draft genome sequences of eight enterohepatic helicobacter species isolated from both laboratory and wild rodents.</title>
        <authorList>
            <person name="Sheh A."/>
            <person name="Shen Z."/>
            <person name="Fox J.G."/>
        </authorList>
    </citation>
    <scope>NUCLEOTIDE SEQUENCE [LARGE SCALE GENOMIC DNA]</scope>
    <source>
        <strain evidence="2 3">Missouri</strain>
    </source>
</reference>
<dbReference type="Proteomes" id="UP000188298">
    <property type="component" value="Chromosome"/>
</dbReference>
<dbReference type="Proteomes" id="UP000029870">
    <property type="component" value="Unassembled WGS sequence"/>
</dbReference>
<sequence>MQYDKAKIEQWIKAFKIALIENNTQEAFMLTQNLPFDTSMSMNNADKELLEYLDIAKELISQTIDLLESSQHDTRQQMEKIRQAKKFFS</sequence>
<evidence type="ECO:0000313" key="1">
    <source>
        <dbReference type="EMBL" id="AQQ59477.1"/>
    </source>
</evidence>
<evidence type="ECO:0000313" key="4">
    <source>
        <dbReference type="Proteomes" id="UP000188298"/>
    </source>
</evidence>
<dbReference type="EMBL" id="CP019645">
    <property type="protein sequence ID" value="AQQ59477.1"/>
    <property type="molecule type" value="Genomic_DNA"/>
</dbReference>
<organism evidence="1 4">
    <name type="scientific">Helicobacter bilis</name>
    <dbReference type="NCBI Taxonomy" id="37372"/>
    <lineage>
        <taxon>Bacteria</taxon>
        <taxon>Pseudomonadati</taxon>
        <taxon>Campylobacterota</taxon>
        <taxon>Epsilonproteobacteria</taxon>
        <taxon>Campylobacterales</taxon>
        <taxon>Helicobacteraceae</taxon>
        <taxon>Helicobacter</taxon>
    </lineage>
</organism>
<protein>
    <recommendedName>
        <fullName evidence="5">PH domain-containing protein</fullName>
    </recommendedName>
</protein>
<evidence type="ECO:0000313" key="2">
    <source>
        <dbReference type="EMBL" id="TLE05464.1"/>
    </source>
</evidence>
<proteinExistence type="predicted"/>